<dbReference type="Gene3D" id="3.40.1350.10">
    <property type="match status" value="1"/>
</dbReference>
<name>A0A3S1CSK8_9CYAN</name>
<dbReference type="SUPFAM" id="SSF52980">
    <property type="entry name" value="Restriction endonuclease-like"/>
    <property type="match status" value="1"/>
</dbReference>
<dbReference type="GO" id="GO:0003677">
    <property type="term" value="F:DNA binding"/>
    <property type="evidence" value="ECO:0007669"/>
    <property type="project" value="InterPro"/>
</dbReference>
<dbReference type="InterPro" id="IPR007560">
    <property type="entry name" value="Restrct_endonuc_IV_Mrr"/>
</dbReference>
<proteinExistence type="predicted"/>
<dbReference type="EMBL" id="RSCL01000001">
    <property type="protein sequence ID" value="RUT09743.1"/>
    <property type="molecule type" value="Genomic_DNA"/>
</dbReference>
<dbReference type="GO" id="GO:0015666">
    <property type="term" value="F:restriction endodeoxyribonuclease activity"/>
    <property type="evidence" value="ECO:0007669"/>
    <property type="project" value="TreeGrafter"/>
</dbReference>
<gene>
    <name evidence="2" type="ORF">DSM106972_002380</name>
</gene>
<dbReference type="Pfam" id="PF04471">
    <property type="entry name" value="Mrr_cat"/>
    <property type="match status" value="1"/>
</dbReference>
<reference evidence="2" key="1">
    <citation type="submission" date="2018-12" db="EMBL/GenBank/DDBJ databases">
        <authorList>
            <person name="Will S."/>
            <person name="Neumann-Schaal M."/>
            <person name="Henke P."/>
        </authorList>
    </citation>
    <scope>NUCLEOTIDE SEQUENCE</scope>
    <source>
        <strain evidence="2">PCC 7102</strain>
    </source>
</reference>
<keyword evidence="3" id="KW-1185">Reference proteome</keyword>
<sequence>MELMSTFLICATCLWVLNLAIYLYESASKTEEVEKKELDIIKLLNLNHSQLINKIDGMLGKEFESFLLRLLERFGYWGYQTADSGDYGADLIVFKDGLKIVVQAKRYSKSVGVKAIQEVLGAVKYYNADKALVITNSRFTKGAYKLAASGDVDLCDRSQLFDLIVMARGDNQKLSYS</sequence>
<dbReference type="InterPro" id="IPR011856">
    <property type="entry name" value="tRNA_endonuc-like_dom_sf"/>
</dbReference>
<dbReference type="Proteomes" id="UP000271624">
    <property type="component" value="Unassembled WGS sequence"/>
</dbReference>
<dbReference type="InterPro" id="IPR052906">
    <property type="entry name" value="Type_IV_Methyl-Rstrct_Enzyme"/>
</dbReference>
<feature type="domain" description="Restriction endonuclease type IV Mrr" evidence="1">
    <location>
        <begin position="56"/>
        <end position="164"/>
    </location>
</feature>
<dbReference type="OrthoDB" id="9797274at2"/>
<comment type="caution">
    <text evidence="2">The sequence shown here is derived from an EMBL/GenBank/DDBJ whole genome shotgun (WGS) entry which is preliminary data.</text>
</comment>
<reference evidence="2" key="2">
    <citation type="journal article" date="2019" name="Genome Biol. Evol.">
        <title>Day and night: Metabolic profiles and evolutionary relationships of six axenic non-marine cyanobacteria.</title>
        <authorList>
            <person name="Will S.E."/>
            <person name="Henke P."/>
            <person name="Boedeker C."/>
            <person name="Huang S."/>
            <person name="Brinkmann H."/>
            <person name="Rohde M."/>
            <person name="Jarek M."/>
            <person name="Friedl T."/>
            <person name="Seufert S."/>
            <person name="Schumacher M."/>
            <person name="Overmann J."/>
            <person name="Neumann-Schaal M."/>
            <person name="Petersen J."/>
        </authorList>
    </citation>
    <scope>NUCLEOTIDE SEQUENCE [LARGE SCALE GENOMIC DNA]</scope>
    <source>
        <strain evidence="2">PCC 7102</strain>
    </source>
</reference>
<dbReference type="PANTHER" id="PTHR30015">
    <property type="entry name" value="MRR RESTRICTION SYSTEM PROTEIN"/>
    <property type="match status" value="1"/>
</dbReference>
<protein>
    <recommendedName>
        <fullName evidence="1">Restriction endonuclease type IV Mrr domain-containing protein</fullName>
    </recommendedName>
</protein>
<dbReference type="RefSeq" id="WP_127078071.1">
    <property type="nucleotide sequence ID" value="NZ_RSCL01000001.1"/>
</dbReference>
<evidence type="ECO:0000259" key="1">
    <source>
        <dbReference type="Pfam" id="PF04471"/>
    </source>
</evidence>
<evidence type="ECO:0000313" key="2">
    <source>
        <dbReference type="EMBL" id="RUT09743.1"/>
    </source>
</evidence>
<evidence type="ECO:0000313" key="3">
    <source>
        <dbReference type="Proteomes" id="UP000271624"/>
    </source>
</evidence>
<dbReference type="PANTHER" id="PTHR30015:SF6">
    <property type="entry name" value="SLL1429 PROTEIN"/>
    <property type="match status" value="1"/>
</dbReference>
<dbReference type="InterPro" id="IPR011335">
    <property type="entry name" value="Restrct_endonuc-II-like"/>
</dbReference>
<dbReference type="AlphaFoldDB" id="A0A3S1CSK8"/>
<organism evidence="2 3">
    <name type="scientific">Dulcicalothrix desertica PCC 7102</name>
    <dbReference type="NCBI Taxonomy" id="232991"/>
    <lineage>
        <taxon>Bacteria</taxon>
        <taxon>Bacillati</taxon>
        <taxon>Cyanobacteriota</taxon>
        <taxon>Cyanophyceae</taxon>
        <taxon>Nostocales</taxon>
        <taxon>Calotrichaceae</taxon>
        <taxon>Dulcicalothrix</taxon>
    </lineage>
</organism>
<accession>A0A3S1CSK8</accession>
<dbReference type="GO" id="GO:0009307">
    <property type="term" value="P:DNA restriction-modification system"/>
    <property type="evidence" value="ECO:0007669"/>
    <property type="project" value="InterPro"/>
</dbReference>